<keyword evidence="3" id="KW-1185">Reference proteome</keyword>
<protein>
    <recommendedName>
        <fullName evidence="4">Secreted protein</fullName>
    </recommendedName>
</protein>
<name>A0AAD7TH18_9APHY</name>
<dbReference type="AlphaFoldDB" id="A0AAD7TH18"/>
<evidence type="ECO:0000256" key="1">
    <source>
        <dbReference type="SAM" id="SignalP"/>
    </source>
</evidence>
<keyword evidence="1" id="KW-0732">Signal</keyword>
<organism evidence="2 3">
    <name type="scientific">Trametes cubensis</name>
    <dbReference type="NCBI Taxonomy" id="1111947"/>
    <lineage>
        <taxon>Eukaryota</taxon>
        <taxon>Fungi</taxon>
        <taxon>Dikarya</taxon>
        <taxon>Basidiomycota</taxon>
        <taxon>Agaricomycotina</taxon>
        <taxon>Agaricomycetes</taxon>
        <taxon>Polyporales</taxon>
        <taxon>Polyporaceae</taxon>
        <taxon>Trametes</taxon>
    </lineage>
</organism>
<reference evidence="2" key="1">
    <citation type="submission" date="2022-11" db="EMBL/GenBank/DDBJ databases">
        <title>Genome Sequence of Cubamyces cubensis.</title>
        <authorList>
            <person name="Buettner E."/>
        </authorList>
    </citation>
    <scope>NUCLEOTIDE SEQUENCE</scope>
    <source>
        <strain evidence="2">MPL-01</strain>
    </source>
</reference>
<feature type="chain" id="PRO_5042096144" description="Secreted protein" evidence="1">
    <location>
        <begin position="24"/>
        <end position="80"/>
    </location>
</feature>
<feature type="signal peptide" evidence="1">
    <location>
        <begin position="1"/>
        <end position="23"/>
    </location>
</feature>
<evidence type="ECO:0000313" key="3">
    <source>
        <dbReference type="Proteomes" id="UP001215151"/>
    </source>
</evidence>
<proteinExistence type="predicted"/>
<sequence length="80" mass="8374">MLFNVKAMLIAALALLFTGQVMGEAQIATDPVAACNCPNNCSYKAGHSCKFYSGPSDSSPVLSGTECVNKRGKRLTCVAT</sequence>
<evidence type="ECO:0000313" key="2">
    <source>
        <dbReference type="EMBL" id="KAJ8456339.1"/>
    </source>
</evidence>
<comment type="caution">
    <text evidence="2">The sequence shown here is derived from an EMBL/GenBank/DDBJ whole genome shotgun (WGS) entry which is preliminary data.</text>
</comment>
<evidence type="ECO:0008006" key="4">
    <source>
        <dbReference type="Google" id="ProtNLM"/>
    </source>
</evidence>
<accession>A0AAD7TH18</accession>
<gene>
    <name evidence="2" type="ORF">ONZ51_g12187</name>
</gene>
<dbReference type="EMBL" id="JAPEVG010000696">
    <property type="protein sequence ID" value="KAJ8456339.1"/>
    <property type="molecule type" value="Genomic_DNA"/>
</dbReference>
<dbReference type="Proteomes" id="UP001215151">
    <property type="component" value="Unassembled WGS sequence"/>
</dbReference>